<reference evidence="2" key="1">
    <citation type="submission" date="2025-08" db="UniProtKB">
        <authorList>
            <consortium name="RefSeq"/>
        </authorList>
    </citation>
    <scope>IDENTIFICATION</scope>
    <source>
        <tissue evidence="2">Gonad</tissue>
    </source>
</reference>
<name>A0A6P4XU17_BRABE</name>
<protein>
    <submittedName>
        <fullName evidence="2">Zinc finger protein 862-like</fullName>
    </submittedName>
</protein>
<organism evidence="1 2">
    <name type="scientific">Branchiostoma belcheri</name>
    <name type="common">Amphioxus</name>
    <dbReference type="NCBI Taxonomy" id="7741"/>
    <lineage>
        <taxon>Eukaryota</taxon>
        <taxon>Metazoa</taxon>
        <taxon>Chordata</taxon>
        <taxon>Cephalochordata</taxon>
        <taxon>Leptocardii</taxon>
        <taxon>Amphioxiformes</taxon>
        <taxon>Branchiostomatidae</taxon>
        <taxon>Branchiostoma</taxon>
    </lineage>
</organism>
<evidence type="ECO:0000313" key="2">
    <source>
        <dbReference type="RefSeq" id="XP_019620150.1"/>
    </source>
</evidence>
<dbReference type="InterPro" id="IPR012337">
    <property type="entry name" value="RNaseH-like_sf"/>
</dbReference>
<accession>A0A6P4XU17</accession>
<dbReference type="KEGG" id="bbel:109466770"/>
<dbReference type="PANTHER" id="PTHR46880">
    <property type="entry name" value="RAS-ASSOCIATING DOMAIN-CONTAINING PROTEIN"/>
    <property type="match status" value="1"/>
</dbReference>
<dbReference type="SUPFAM" id="SSF53098">
    <property type="entry name" value="Ribonuclease H-like"/>
    <property type="match status" value="1"/>
</dbReference>
<dbReference type="AlphaFoldDB" id="A0A6P4XU17"/>
<dbReference type="PANTHER" id="PTHR46880:SF5">
    <property type="entry name" value="DUF4371 DOMAIN-CONTAINING PROTEIN"/>
    <property type="match status" value="1"/>
</dbReference>
<evidence type="ECO:0000313" key="1">
    <source>
        <dbReference type="Proteomes" id="UP000515135"/>
    </source>
</evidence>
<dbReference type="GeneID" id="109466770"/>
<keyword evidence="1" id="KW-1185">Reference proteome</keyword>
<dbReference type="OrthoDB" id="10065782at2759"/>
<sequence length="184" mass="20596">MDGAAVMSSDINGVTGLLHRDNPFAVAVHCVCHRLHLAVSQAAKNVQHIKITSLLVDSIYNYIMMSPNRLAEFKALVDVLGEDYLKLKHSYEIRWLSMGEAVKSVLQNYRTLALHTEEQAAAGDPSAIGINQQLTSFLPMALLHLLADVLDATNHLSRIFQYRDLTFSALRAQVKRIDKNNRQE</sequence>
<dbReference type="Proteomes" id="UP000515135">
    <property type="component" value="Unplaced"/>
</dbReference>
<proteinExistence type="predicted"/>
<gene>
    <name evidence="2" type="primary">LOC109466770</name>
</gene>
<dbReference type="RefSeq" id="XP_019620150.1">
    <property type="nucleotide sequence ID" value="XM_019764591.1"/>
</dbReference>